<dbReference type="GO" id="GO:0016705">
    <property type="term" value="F:oxidoreductase activity, acting on paired donors, with incorporation or reduction of molecular oxygen"/>
    <property type="evidence" value="ECO:0007669"/>
    <property type="project" value="InterPro"/>
</dbReference>
<keyword evidence="4 5" id="KW-0408">Iron</keyword>
<dbReference type="InterPro" id="IPR001128">
    <property type="entry name" value="Cyt_P450"/>
</dbReference>
<dbReference type="GO" id="GO:0004497">
    <property type="term" value="F:monooxygenase activity"/>
    <property type="evidence" value="ECO:0007669"/>
    <property type="project" value="UniProtKB-KW"/>
</dbReference>
<feature type="transmembrane region" description="Helical" evidence="7">
    <location>
        <begin position="6"/>
        <end position="24"/>
    </location>
</feature>
<evidence type="ECO:0000313" key="9">
    <source>
        <dbReference type="Proteomes" id="UP000664521"/>
    </source>
</evidence>
<dbReference type="CDD" id="cd11065">
    <property type="entry name" value="CYP64-like"/>
    <property type="match status" value="1"/>
</dbReference>
<organism evidence="8 9">
    <name type="scientific">Heterodermia speciosa</name>
    <dbReference type="NCBI Taxonomy" id="116794"/>
    <lineage>
        <taxon>Eukaryota</taxon>
        <taxon>Fungi</taxon>
        <taxon>Dikarya</taxon>
        <taxon>Ascomycota</taxon>
        <taxon>Pezizomycotina</taxon>
        <taxon>Lecanoromycetes</taxon>
        <taxon>OSLEUM clade</taxon>
        <taxon>Lecanoromycetidae</taxon>
        <taxon>Caliciales</taxon>
        <taxon>Physciaceae</taxon>
        <taxon>Heterodermia</taxon>
    </lineage>
</organism>
<dbReference type="InterPro" id="IPR017972">
    <property type="entry name" value="Cyt_P450_CS"/>
</dbReference>
<sequence length="519" mass="59829">MVPFGYYQWLAVVVLIATGVLEAIRRVFLPPHRRGALDGKRWQMPPGPAGLPLFGNLLQYRRARRDEVELRKYLLNLGSYGEMTTLHVGSKTWVFLNTRRVVSELIAKRANITNERPDMPVSSGLISRDNRFVLHHTPRWTESRRMTHHLLSGSALRQYGEWQELESIQMLAGYLERPSQWYRHHYRYSVSVMHRIVLGERLLKVTPELDQLRRVTVEFLTSINANWVDFFPRLARLPKWLQPWRKRYVKMGRFHHDSHYTWWTPVKQAIANGTAPPSFVRDVILSPDTKYSGDDEQAMYLALSTVSAGSDNPRMAMNAFVMAAICFPEPFEYARKELDEVCGANAECLPCISDMERMPYISALVKEVLRWRPTLHQVPQHQSTQDIEFEAYTFPAGTEFIINGISVSQDYPKANEFNPNRFMDGNEGNIVQGQWTFGGGRRICVGYKVTQTELFLAFARLIYCFDYAAAGSIESVRLRHNTPGEPFPVRVSPRSEAHEQLILKEAERCEVLESAKEGF</sequence>
<keyword evidence="7" id="KW-0472">Membrane</keyword>
<dbReference type="InterPro" id="IPR036396">
    <property type="entry name" value="Cyt_P450_sf"/>
</dbReference>
<keyword evidence="3 6" id="KW-0560">Oxidoreductase</keyword>
<dbReference type="AlphaFoldDB" id="A0A8H3FVK1"/>
<dbReference type="Pfam" id="PF00067">
    <property type="entry name" value="p450"/>
    <property type="match status" value="1"/>
</dbReference>
<keyword evidence="6" id="KW-0503">Monooxygenase</keyword>
<comment type="similarity">
    <text evidence="1 6">Belongs to the cytochrome P450 family.</text>
</comment>
<evidence type="ECO:0000256" key="1">
    <source>
        <dbReference type="ARBA" id="ARBA00010617"/>
    </source>
</evidence>
<evidence type="ECO:0008006" key="10">
    <source>
        <dbReference type="Google" id="ProtNLM"/>
    </source>
</evidence>
<reference evidence="8" key="1">
    <citation type="submission" date="2021-03" db="EMBL/GenBank/DDBJ databases">
        <authorList>
            <person name="Tagirdzhanova G."/>
        </authorList>
    </citation>
    <scope>NUCLEOTIDE SEQUENCE</scope>
</reference>
<keyword evidence="9" id="KW-1185">Reference proteome</keyword>
<keyword evidence="2 5" id="KW-0479">Metal-binding</keyword>
<evidence type="ECO:0000256" key="4">
    <source>
        <dbReference type="ARBA" id="ARBA00023004"/>
    </source>
</evidence>
<proteinExistence type="inferred from homology"/>
<dbReference type="PRINTS" id="PR00463">
    <property type="entry name" value="EP450I"/>
</dbReference>
<keyword evidence="5 6" id="KW-0349">Heme</keyword>
<dbReference type="InterPro" id="IPR002401">
    <property type="entry name" value="Cyt_P450_E_grp-I"/>
</dbReference>
<protein>
    <recommendedName>
        <fullName evidence="10">Cytochrome P450</fullName>
    </recommendedName>
</protein>
<evidence type="ECO:0000256" key="7">
    <source>
        <dbReference type="SAM" id="Phobius"/>
    </source>
</evidence>
<dbReference type="PROSITE" id="PS00086">
    <property type="entry name" value="CYTOCHROME_P450"/>
    <property type="match status" value="1"/>
</dbReference>
<dbReference type="Proteomes" id="UP000664521">
    <property type="component" value="Unassembled WGS sequence"/>
</dbReference>
<dbReference type="OrthoDB" id="1103324at2759"/>
<dbReference type="InterPro" id="IPR050364">
    <property type="entry name" value="Cytochrome_P450_fung"/>
</dbReference>
<gene>
    <name evidence="8" type="ORF">HETSPECPRED_007902</name>
</gene>
<accession>A0A8H3FVK1</accession>
<dbReference type="SUPFAM" id="SSF48264">
    <property type="entry name" value="Cytochrome P450"/>
    <property type="match status" value="1"/>
</dbReference>
<feature type="binding site" description="axial binding residue" evidence="5">
    <location>
        <position position="444"/>
    </location>
    <ligand>
        <name>heme</name>
        <dbReference type="ChEBI" id="CHEBI:30413"/>
    </ligand>
    <ligandPart>
        <name>Fe</name>
        <dbReference type="ChEBI" id="CHEBI:18248"/>
    </ligandPart>
</feature>
<dbReference type="GO" id="GO:0020037">
    <property type="term" value="F:heme binding"/>
    <property type="evidence" value="ECO:0007669"/>
    <property type="project" value="InterPro"/>
</dbReference>
<dbReference type="GO" id="GO:0005506">
    <property type="term" value="F:iron ion binding"/>
    <property type="evidence" value="ECO:0007669"/>
    <property type="project" value="InterPro"/>
</dbReference>
<dbReference type="PANTHER" id="PTHR46300">
    <property type="entry name" value="P450, PUTATIVE (EUROFUNG)-RELATED-RELATED"/>
    <property type="match status" value="1"/>
</dbReference>
<keyword evidence="7" id="KW-1133">Transmembrane helix</keyword>
<dbReference type="PANTHER" id="PTHR46300:SF12">
    <property type="entry name" value="P450, PUTATIVE (EUROFUNG)-RELATED"/>
    <property type="match status" value="1"/>
</dbReference>
<evidence type="ECO:0000256" key="5">
    <source>
        <dbReference type="PIRSR" id="PIRSR602401-1"/>
    </source>
</evidence>
<comment type="cofactor">
    <cofactor evidence="5">
        <name>heme</name>
        <dbReference type="ChEBI" id="CHEBI:30413"/>
    </cofactor>
</comment>
<evidence type="ECO:0000256" key="2">
    <source>
        <dbReference type="ARBA" id="ARBA00022723"/>
    </source>
</evidence>
<comment type="caution">
    <text evidence="8">The sequence shown here is derived from an EMBL/GenBank/DDBJ whole genome shotgun (WGS) entry which is preliminary data.</text>
</comment>
<dbReference type="EMBL" id="CAJPDS010000059">
    <property type="protein sequence ID" value="CAF9931549.1"/>
    <property type="molecule type" value="Genomic_DNA"/>
</dbReference>
<evidence type="ECO:0000256" key="6">
    <source>
        <dbReference type="RuleBase" id="RU000461"/>
    </source>
</evidence>
<keyword evidence="7" id="KW-0812">Transmembrane</keyword>
<name>A0A8H3FVK1_9LECA</name>
<evidence type="ECO:0000256" key="3">
    <source>
        <dbReference type="ARBA" id="ARBA00023002"/>
    </source>
</evidence>
<dbReference type="Gene3D" id="1.10.630.10">
    <property type="entry name" value="Cytochrome P450"/>
    <property type="match status" value="1"/>
</dbReference>
<evidence type="ECO:0000313" key="8">
    <source>
        <dbReference type="EMBL" id="CAF9931549.1"/>
    </source>
</evidence>